<protein>
    <recommendedName>
        <fullName evidence="5">Peptidase C1A papain C-terminal domain-containing protein</fullName>
    </recommendedName>
</protein>
<proteinExistence type="inferred from homology"/>
<sequence length="147" mass="16555">FVQLRTGYINPAEPASSVAVYFKYESLSRSDVPRSCWAFSVEADLEGIAQIRIGQLISLSEQQHGDCSRFYGNKGCRSGYMESDFTHILGCRGIASEAENLNQATKGRCDTNNPKPQCHRWLHENSQEMLVLLEVFVALPQWLPTQL</sequence>
<dbReference type="InterPro" id="IPR013128">
    <property type="entry name" value="Peptidase_C1A"/>
</dbReference>
<gene>
    <name evidence="6" type="ORF">DVH24_011429</name>
</gene>
<dbReference type="SUPFAM" id="SSF54001">
    <property type="entry name" value="Cysteine proteinases"/>
    <property type="match status" value="1"/>
</dbReference>
<dbReference type="GO" id="GO:0006508">
    <property type="term" value="P:proteolysis"/>
    <property type="evidence" value="ECO:0007669"/>
    <property type="project" value="UniProtKB-KW"/>
</dbReference>
<evidence type="ECO:0000259" key="5">
    <source>
        <dbReference type="Pfam" id="PF00112"/>
    </source>
</evidence>
<reference evidence="6 7" key="1">
    <citation type="submission" date="2018-10" db="EMBL/GenBank/DDBJ databases">
        <title>A high-quality apple genome assembly.</title>
        <authorList>
            <person name="Hu J."/>
        </authorList>
    </citation>
    <scope>NUCLEOTIDE SEQUENCE [LARGE SCALE GENOMIC DNA]</scope>
    <source>
        <strain evidence="7">cv. HFTH1</strain>
        <tissue evidence="6">Young leaf</tissue>
    </source>
</reference>
<keyword evidence="2" id="KW-0645">Protease</keyword>
<evidence type="ECO:0000313" key="7">
    <source>
        <dbReference type="Proteomes" id="UP000290289"/>
    </source>
</evidence>
<dbReference type="EMBL" id="RDQH01000331">
    <property type="protein sequence ID" value="RXH99104.1"/>
    <property type="molecule type" value="Genomic_DNA"/>
</dbReference>
<keyword evidence="3" id="KW-0378">Hydrolase</keyword>
<dbReference type="Proteomes" id="UP000290289">
    <property type="component" value="Chromosome 5"/>
</dbReference>
<dbReference type="Pfam" id="PF00112">
    <property type="entry name" value="Peptidase_C1"/>
    <property type="match status" value="1"/>
</dbReference>
<organism evidence="6 7">
    <name type="scientific">Malus domestica</name>
    <name type="common">Apple</name>
    <name type="synonym">Pyrus malus</name>
    <dbReference type="NCBI Taxonomy" id="3750"/>
    <lineage>
        <taxon>Eukaryota</taxon>
        <taxon>Viridiplantae</taxon>
        <taxon>Streptophyta</taxon>
        <taxon>Embryophyta</taxon>
        <taxon>Tracheophyta</taxon>
        <taxon>Spermatophyta</taxon>
        <taxon>Magnoliopsida</taxon>
        <taxon>eudicotyledons</taxon>
        <taxon>Gunneridae</taxon>
        <taxon>Pentapetalae</taxon>
        <taxon>rosids</taxon>
        <taxon>fabids</taxon>
        <taxon>Rosales</taxon>
        <taxon>Rosaceae</taxon>
        <taxon>Amygdaloideae</taxon>
        <taxon>Maleae</taxon>
        <taxon>Malus</taxon>
    </lineage>
</organism>
<dbReference type="InterPro" id="IPR038765">
    <property type="entry name" value="Papain-like_cys_pep_sf"/>
</dbReference>
<keyword evidence="7" id="KW-1185">Reference proteome</keyword>
<evidence type="ECO:0000256" key="2">
    <source>
        <dbReference type="ARBA" id="ARBA00022670"/>
    </source>
</evidence>
<evidence type="ECO:0000256" key="4">
    <source>
        <dbReference type="ARBA" id="ARBA00022807"/>
    </source>
</evidence>
<evidence type="ECO:0000256" key="1">
    <source>
        <dbReference type="ARBA" id="ARBA00008455"/>
    </source>
</evidence>
<name>A0A498JZG6_MALDO</name>
<accession>A0A498JZG6</accession>
<evidence type="ECO:0000313" key="6">
    <source>
        <dbReference type="EMBL" id="RXH99104.1"/>
    </source>
</evidence>
<feature type="non-terminal residue" evidence="6">
    <location>
        <position position="1"/>
    </location>
</feature>
<dbReference type="InterPro" id="IPR000668">
    <property type="entry name" value="Peptidase_C1A_C"/>
</dbReference>
<comment type="caution">
    <text evidence="6">The sequence shown here is derived from an EMBL/GenBank/DDBJ whole genome shotgun (WGS) entry which is preliminary data.</text>
</comment>
<evidence type="ECO:0000256" key="3">
    <source>
        <dbReference type="ARBA" id="ARBA00022801"/>
    </source>
</evidence>
<dbReference type="STRING" id="3750.A0A498JZG6"/>
<dbReference type="GO" id="GO:0008234">
    <property type="term" value="F:cysteine-type peptidase activity"/>
    <property type="evidence" value="ECO:0007669"/>
    <property type="project" value="UniProtKB-KW"/>
</dbReference>
<dbReference type="PANTHER" id="PTHR12411">
    <property type="entry name" value="CYSTEINE PROTEASE FAMILY C1-RELATED"/>
    <property type="match status" value="1"/>
</dbReference>
<keyword evidence="4" id="KW-0788">Thiol protease</keyword>
<dbReference type="AlphaFoldDB" id="A0A498JZG6"/>
<dbReference type="Gene3D" id="3.90.70.10">
    <property type="entry name" value="Cysteine proteinases"/>
    <property type="match status" value="1"/>
</dbReference>
<comment type="similarity">
    <text evidence="1">Belongs to the peptidase C1 family.</text>
</comment>
<feature type="domain" description="Peptidase C1A papain C-terminal" evidence="5">
    <location>
        <begin position="35"/>
        <end position="117"/>
    </location>
</feature>